<dbReference type="AlphaFoldDB" id="A0A1G7JXZ5"/>
<accession>A0A1G7JXZ5</accession>
<name>A0A1G7JXZ5_9BACT</name>
<evidence type="ECO:0000313" key="2">
    <source>
        <dbReference type="Proteomes" id="UP000199355"/>
    </source>
</evidence>
<dbReference type="EMBL" id="FNBX01000003">
    <property type="protein sequence ID" value="SDF29848.1"/>
    <property type="molecule type" value="Genomic_DNA"/>
</dbReference>
<dbReference type="Proteomes" id="UP000199355">
    <property type="component" value="Unassembled WGS sequence"/>
</dbReference>
<dbReference type="STRING" id="571438.SAMN05192586_103182"/>
<reference evidence="2" key="1">
    <citation type="submission" date="2016-10" db="EMBL/GenBank/DDBJ databases">
        <authorList>
            <person name="Varghese N."/>
            <person name="Submissions S."/>
        </authorList>
    </citation>
    <scope>NUCLEOTIDE SEQUENCE [LARGE SCALE GENOMIC DNA]</scope>
    <source>
        <strain evidence="2">KHC7</strain>
    </source>
</reference>
<sequence>MEYNVVSPVKSSETVLRILGTKMATGRELTLAENLMAMTASGQILGNNYGPGPAEMEISTPQLPENIKGLLANYAG</sequence>
<dbReference type="OrthoDB" id="5460436at2"/>
<organism evidence="1 2">
    <name type="scientific">Desulfovibrio legallii</name>
    <dbReference type="NCBI Taxonomy" id="571438"/>
    <lineage>
        <taxon>Bacteria</taxon>
        <taxon>Pseudomonadati</taxon>
        <taxon>Thermodesulfobacteriota</taxon>
        <taxon>Desulfovibrionia</taxon>
        <taxon>Desulfovibrionales</taxon>
        <taxon>Desulfovibrionaceae</taxon>
        <taxon>Desulfovibrio</taxon>
    </lineage>
</organism>
<proteinExistence type="predicted"/>
<dbReference type="RefSeq" id="WP_092152930.1">
    <property type="nucleotide sequence ID" value="NZ_FNBX01000003.1"/>
</dbReference>
<protein>
    <submittedName>
        <fullName evidence="1">Uncharacterized protein</fullName>
    </submittedName>
</protein>
<gene>
    <name evidence="1" type="ORF">SAMN05192586_103182</name>
</gene>
<evidence type="ECO:0000313" key="1">
    <source>
        <dbReference type="EMBL" id="SDF29848.1"/>
    </source>
</evidence>
<keyword evidence="2" id="KW-1185">Reference proteome</keyword>